<dbReference type="InParanoid" id="A0A067MHF7"/>
<gene>
    <name evidence="2" type="ORF">BOTBODRAFT_190144</name>
</gene>
<dbReference type="InterPro" id="IPR000719">
    <property type="entry name" value="Prot_kinase_dom"/>
</dbReference>
<evidence type="ECO:0000259" key="1">
    <source>
        <dbReference type="PROSITE" id="PS50011"/>
    </source>
</evidence>
<dbReference type="EMBL" id="KL198062">
    <property type="protein sequence ID" value="KDQ10991.1"/>
    <property type="molecule type" value="Genomic_DNA"/>
</dbReference>
<keyword evidence="3" id="KW-1185">Reference proteome</keyword>
<dbReference type="InterPro" id="IPR040976">
    <property type="entry name" value="Pkinase_fungal"/>
</dbReference>
<name>A0A067MHF7_BOTB1</name>
<dbReference type="GO" id="GO:0005524">
    <property type="term" value="F:ATP binding"/>
    <property type="evidence" value="ECO:0007669"/>
    <property type="project" value="InterPro"/>
</dbReference>
<reference evidence="3" key="1">
    <citation type="journal article" date="2014" name="Proc. Natl. Acad. Sci. U.S.A.">
        <title>Extensive sampling of basidiomycete genomes demonstrates inadequacy of the white-rot/brown-rot paradigm for wood decay fungi.</title>
        <authorList>
            <person name="Riley R."/>
            <person name="Salamov A.A."/>
            <person name="Brown D.W."/>
            <person name="Nagy L.G."/>
            <person name="Floudas D."/>
            <person name="Held B.W."/>
            <person name="Levasseur A."/>
            <person name="Lombard V."/>
            <person name="Morin E."/>
            <person name="Otillar R."/>
            <person name="Lindquist E.A."/>
            <person name="Sun H."/>
            <person name="LaButti K.M."/>
            <person name="Schmutz J."/>
            <person name="Jabbour D."/>
            <person name="Luo H."/>
            <person name="Baker S.E."/>
            <person name="Pisabarro A.G."/>
            <person name="Walton J.D."/>
            <person name="Blanchette R.A."/>
            <person name="Henrissat B."/>
            <person name="Martin F."/>
            <person name="Cullen D."/>
            <person name="Hibbett D.S."/>
            <person name="Grigoriev I.V."/>
        </authorList>
    </citation>
    <scope>NUCLEOTIDE SEQUENCE [LARGE SCALE GENOMIC DNA]</scope>
    <source>
        <strain evidence="3">FD-172 SS1</strain>
    </source>
</reference>
<dbReference type="OrthoDB" id="3260094at2759"/>
<dbReference type="PROSITE" id="PS50011">
    <property type="entry name" value="PROTEIN_KINASE_DOM"/>
    <property type="match status" value="1"/>
</dbReference>
<dbReference type="InterPro" id="IPR011009">
    <property type="entry name" value="Kinase-like_dom_sf"/>
</dbReference>
<organism evidence="2 3">
    <name type="scientific">Botryobasidium botryosum (strain FD-172 SS1)</name>
    <dbReference type="NCBI Taxonomy" id="930990"/>
    <lineage>
        <taxon>Eukaryota</taxon>
        <taxon>Fungi</taxon>
        <taxon>Dikarya</taxon>
        <taxon>Basidiomycota</taxon>
        <taxon>Agaricomycotina</taxon>
        <taxon>Agaricomycetes</taxon>
        <taxon>Cantharellales</taxon>
        <taxon>Botryobasidiaceae</taxon>
        <taxon>Botryobasidium</taxon>
    </lineage>
</organism>
<protein>
    <recommendedName>
        <fullName evidence="1">Protein kinase domain-containing protein</fullName>
    </recommendedName>
</protein>
<dbReference type="Gene3D" id="1.10.510.10">
    <property type="entry name" value="Transferase(Phosphotransferase) domain 1"/>
    <property type="match status" value="1"/>
</dbReference>
<dbReference type="GO" id="GO:0004672">
    <property type="term" value="F:protein kinase activity"/>
    <property type="evidence" value="ECO:0007669"/>
    <property type="project" value="InterPro"/>
</dbReference>
<proteinExistence type="predicted"/>
<dbReference type="PANTHER" id="PTHR38248">
    <property type="entry name" value="FUNK1 6"/>
    <property type="match status" value="1"/>
</dbReference>
<dbReference type="PROSITE" id="PS00109">
    <property type="entry name" value="PROTEIN_KINASE_TYR"/>
    <property type="match status" value="1"/>
</dbReference>
<evidence type="ECO:0000313" key="3">
    <source>
        <dbReference type="Proteomes" id="UP000027195"/>
    </source>
</evidence>
<dbReference type="SUPFAM" id="SSF56112">
    <property type="entry name" value="Protein kinase-like (PK-like)"/>
    <property type="match status" value="1"/>
</dbReference>
<dbReference type="PANTHER" id="PTHR38248:SF2">
    <property type="entry name" value="FUNK1 11"/>
    <property type="match status" value="1"/>
</dbReference>
<evidence type="ECO:0000313" key="2">
    <source>
        <dbReference type="EMBL" id="KDQ10991.1"/>
    </source>
</evidence>
<dbReference type="STRING" id="930990.A0A067MHF7"/>
<sequence>MAQHSGTPTKVVQAMEHLTLDDRRTYLTDGIAESRCIPPQEFVDNLLPKANARTLKKTQTYLESHSVWKHFKANPPHKSAVDEDRTFKPFTTLVNDVVAHYAKAASVKATVTACCEPSKTPGGGALHDTRPDGVLLLGLPPQPLHWDNIPLTFEFKKHLTKPHWEENVKKMLWNMTHVMANDCCRRHTFGITIENLHMRLWFCDRSGFVISDSFDFIKSPSLVAQIFASLGTASSEQLGYDPTMTRVYVDGEEQFDIEVHSETGTRTFRTVYQLSNTGADRVRSRATRVWVVYEKCNPSKLLVLKDVWIEDDRTREGTIYEEVLEAIGPEDMDRAKAHFLTIICHGDVMLKKPGGHQMADNTKDSIRGGYVIPQSDSQAFPKLWRKFASAPLTTHAVTTEIGSIPELSPAIIGDLDTGKFYSRTHYRIVFGEVGIPVKDVTRMDQVLRALEGAANGLDILDKHDFIHRDVSVTNILLVDGVGKISDFEFVHKTRLGAIGSAEVKLDGHPGRTGTRHFMASELRYNRYIYRSRRFKAIRWVFKQNTMHDAEALWWVLIWILAWKCPKGDHPQDDVDNASKGSKDLRRYALIMELFPPADHYNTVDKRHTFFDDPAEFEGRVACLQPDYEKLVSLAGDLRDGLCEYYDREQAWTAEAGPDEQVFKGIYGGMVVPKLRSALEENDVGELRTIKTETK</sequence>
<dbReference type="Pfam" id="PF17667">
    <property type="entry name" value="Pkinase_fungal"/>
    <property type="match status" value="1"/>
</dbReference>
<dbReference type="AlphaFoldDB" id="A0A067MHF7"/>
<dbReference type="Proteomes" id="UP000027195">
    <property type="component" value="Unassembled WGS sequence"/>
</dbReference>
<accession>A0A067MHF7</accession>
<dbReference type="InterPro" id="IPR008266">
    <property type="entry name" value="Tyr_kinase_AS"/>
</dbReference>
<feature type="domain" description="Protein kinase" evidence="1">
    <location>
        <begin position="257"/>
        <end position="694"/>
    </location>
</feature>
<dbReference type="HOGENOM" id="CLU_374258_0_0_1"/>